<evidence type="ECO:0000313" key="1">
    <source>
        <dbReference type="EMBL" id="EKC27558.1"/>
    </source>
</evidence>
<dbReference type="HOGENOM" id="CLU_2348681_0_0_1"/>
<organism evidence="1">
    <name type="scientific">Magallana gigas</name>
    <name type="common">Pacific oyster</name>
    <name type="synonym">Crassostrea gigas</name>
    <dbReference type="NCBI Taxonomy" id="29159"/>
    <lineage>
        <taxon>Eukaryota</taxon>
        <taxon>Metazoa</taxon>
        <taxon>Spiralia</taxon>
        <taxon>Lophotrochozoa</taxon>
        <taxon>Mollusca</taxon>
        <taxon>Bivalvia</taxon>
        <taxon>Autobranchia</taxon>
        <taxon>Pteriomorphia</taxon>
        <taxon>Ostreida</taxon>
        <taxon>Ostreoidea</taxon>
        <taxon>Ostreidae</taxon>
        <taxon>Magallana</taxon>
    </lineage>
</organism>
<dbReference type="InParanoid" id="K1Q106"/>
<dbReference type="EMBL" id="JH817192">
    <property type="protein sequence ID" value="EKC27558.1"/>
    <property type="molecule type" value="Genomic_DNA"/>
</dbReference>
<accession>K1Q106</accession>
<name>K1Q106_MAGGI</name>
<protein>
    <submittedName>
        <fullName evidence="1">Uncharacterized protein</fullName>
    </submittedName>
</protein>
<reference evidence="1" key="1">
    <citation type="journal article" date="2012" name="Nature">
        <title>The oyster genome reveals stress adaptation and complexity of shell formation.</title>
        <authorList>
            <person name="Zhang G."/>
            <person name="Fang X."/>
            <person name="Guo X."/>
            <person name="Li L."/>
            <person name="Luo R."/>
            <person name="Xu F."/>
            <person name="Yang P."/>
            <person name="Zhang L."/>
            <person name="Wang X."/>
            <person name="Qi H."/>
            <person name="Xiong Z."/>
            <person name="Que H."/>
            <person name="Xie Y."/>
            <person name="Holland P.W."/>
            <person name="Paps J."/>
            <person name="Zhu Y."/>
            <person name="Wu F."/>
            <person name="Chen Y."/>
            <person name="Wang J."/>
            <person name="Peng C."/>
            <person name="Meng J."/>
            <person name="Yang L."/>
            <person name="Liu J."/>
            <person name="Wen B."/>
            <person name="Zhang N."/>
            <person name="Huang Z."/>
            <person name="Zhu Q."/>
            <person name="Feng Y."/>
            <person name="Mount A."/>
            <person name="Hedgecock D."/>
            <person name="Xu Z."/>
            <person name="Liu Y."/>
            <person name="Domazet-Loso T."/>
            <person name="Du Y."/>
            <person name="Sun X."/>
            <person name="Zhang S."/>
            <person name="Liu B."/>
            <person name="Cheng P."/>
            <person name="Jiang X."/>
            <person name="Li J."/>
            <person name="Fan D."/>
            <person name="Wang W."/>
            <person name="Fu W."/>
            <person name="Wang T."/>
            <person name="Wang B."/>
            <person name="Zhang J."/>
            <person name="Peng Z."/>
            <person name="Li Y."/>
            <person name="Li N."/>
            <person name="Wang J."/>
            <person name="Chen M."/>
            <person name="He Y."/>
            <person name="Tan F."/>
            <person name="Song X."/>
            <person name="Zheng Q."/>
            <person name="Huang R."/>
            <person name="Yang H."/>
            <person name="Du X."/>
            <person name="Chen L."/>
            <person name="Yang M."/>
            <person name="Gaffney P.M."/>
            <person name="Wang S."/>
            <person name="Luo L."/>
            <person name="She Z."/>
            <person name="Ming Y."/>
            <person name="Huang W."/>
            <person name="Zhang S."/>
            <person name="Huang B."/>
            <person name="Zhang Y."/>
            <person name="Qu T."/>
            <person name="Ni P."/>
            <person name="Miao G."/>
            <person name="Wang J."/>
            <person name="Wang Q."/>
            <person name="Steinberg C.E."/>
            <person name="Wang H."/>
            <person name="Li N."/>
            <person name="Qian L."/>
            <person name="Zhang G."/>
            <person name="Li Y."/>
            <person name="Yang H."/>
            <person name="Liu X."/>
            <person name="Wang J."/>
            <person name="Yin Y."/>
            <person name="Wang J."/>
        </authorList>
    </citation>
    <scope>NUCLEOTIDE SEQUENCE [LARGE SCALE GENOMIC DNA]</scope>
    <source>
        <strain evidence="1">05x7-T-G4-1.051#20</strain>
    </source>
</reference>
<proteinExistence type="predicted"/>
<gene>
    <name evidence="1" type="ORF">CGI_10020185</name>
</gene>
<sequence>MIALYMNGAGRKGFFQQVFRVQLTTAVETWTSAPSPVAMVGLSSNARATEITPECQECIHSSRRADILLFIKSYLEKNSLAKCLRFSGFSYTTTVVN</sequence>
<dbReference type="AlphaFoldDB" id="K1Q106"/>